<feature type="non-terminal residue" evidence="1">
    <location>
        <position position="1"/>
    </location>
</feature>
<dbReference type="EC" id="3.1.1.59" evidence="1"/>
<sequence length="69" mass="7384">RDRYHPLLRGRKGLAARGAEATNEYWAKRAREAIEARLGDGGSPAAGKAMNVVMFLGDGMSVPTLTAAR</sequence>
<feature type="non-terminal residue" evidence="1">
    <location>
        <position position="69"/>
    </location>
</feature>
<evidence type="ECO:0000313" key="1">
    <source>
        <dbReference type="PIR" id="A61623"/>
    </source>
</evidence>
<proteinExistence type="evidence at protein level"/>
<dbReference type="Gene3D" id="3.40.720.10">
    <property type="entry name" value="Alkaline Phosphatase, subunit A"/>
    <property type="match status" value="1"/>
</dbReference>
<dbReference type="AlphaFoldDB" id="Q7M4I4"/>
<reference evidence="1" key="1">
    <citation type="journal article" date="1992" name="Insect Biochem. Mol. Biol.">
        <title>Use of concanavalin A in the purification of juvenile hormone esterase from the hemolymph and the fat body of Lymantria dispar.</title>
        <authorList>
            <person name="Valaitis A.P."/>
        </authorList>
    </citation>
    <scope>PROTEIN SEQUENCE</scope>
</reference>
<dbReference type="SUPFAM" id="SSF53649">
    <property type="entry name" value="Alkaline phosphatase-like"/>
    <property type="match status" value="1"/>
</dbReference>
<dbReference type="InterPro" id="IPR017850">
    <property type="entry name" value="Alkaline_phosphatase_core_sf"/>
</dbReference>
<dbReference type="GO" id="GO:0004453">
    <property type="term" value="F:juvenile-hormone esterase activity"/>
    <property type="evidence" value="ECO:0007669"/>
    <property type="project" value="UniProtKB-EC"/>
</dbReference>
<accession>Q7M4I4</accession>
<protein>
    <submittedName>
        <fullName evidence="1">Juvenile-hormone esterase</fullName>
        <ecNumber evidence="1">3.1.1.59</ecNumber>
    </submittedName>
</protein>
<dbReference type="PIR" id="A61623">
    <property type="entry name" value="A61623"/>
</dbReference>
<keyword id="KW-0903">Direct protein sequencing</keyword>
<organism evidence="1">
    <name type="scientific">Lymantria dispar</name>
    <name type="common">Gypsy moth</name>
    <name type="synonym">Porthetria dispar</name>
    <dbReference type="NCBI Taxonomy" id="13123"/>
    <lineage>
        <taxon>Eukaryota</taxon>
        <taxon>Metazoa</taxon>
        <taxon>Ecdysozoa</taxon>
        <taxon>Arthropoda</taxon>
        <taxon>Hexapoda</taxon>
        <taxon>Insecta</taxon>
        <taxon>Pterygota</taxon>
        <taxon>Neoptera</taxon>
        <taxon>Endopterygota</taxon>
        <taxon>Lepidoptera</taxon>
        <taxon>Glossata</taxon>
        <taxon>Ditrysia</taxon>
        <taxon>Noctuoidea</taxon>
        <taxon>Erebidae</taxon>
        <taxon>Lymantriinae</taxon>
        <taxon>Lymantria</taxon>
    </lineage>
</organism>
<name>Q7M4I4_LYMDI</name>
<dbReference type="BRENDA" id="3.1.1.59">
    <property type="organism ID" value="3110"/>
</dbReference>